<evidence type="ECO:0000256" key="1">
    <source>
        <dbReference type="ARBA" id="ARBA00004141"/>
    </source>
</evidence>
<evidence type="ECO:0000256" key="4">
    <source>
        <dbReference type="ARBA" id="ARBA00022989"/>
    </source>
</evidence>
<evidence type="ECO:0000313" key="7">
    <source>
        <dbReference type="EMBL" id="RCV39186.1"/>
    </source>
</evidence>
<evidence type="ECO:0000256" key="5">
    <source>
        <dbReference type="ARBA" id="ARBA00023136"/>
    </source>
</evidence>
<dbReference type="GO" id="GO:0042910">
    <property type="term" value="F:xenobiotic transmembrane transporter activity"/>
    <property type="evidence" value="ECO:0007669"/>
    <property type="project" value="InterPro"/>
</dbReference>
<dbReference type="InterPro" id="IPR002528">
    <property type="entry name" value="MATE_fam"/>
</dbReference>
<feature type="transmembrane region" description="Helical" evidence="6">
    <location>
        <begin position="226"/>
        <end position="249"/>
    </location>
</feature>
<keyword evidence="4 6" id="KW-1133">Transmembrane helix</keyword>
<dbReference type="Pfam" id="PF01554">
    <property type="entry name" value="MatE"/>
    <property type="match status" value="1"/>
</dbReference>
<feature type="transmembrane region" description="Helical" evidence="6">
    <location>
        <begin position="343"/>
        <end position="366"/>
    </location>
</feature>
<dbReference type="AlphaFoldDB" id="A0A368S9S1"/>
<proteinExistence type="inferred from homology"/>
<dbReference type="OrthoDB" id="2126698at2759"/>
<comment type="subcellular location">
    <subcellularLocation>
        <location evidence="1">Membrane</location>
        <topology evidence="1">Multi-pass membrane protein</topology>
    </subcellularLocation>
</comment>
<feature type="transmembrane region" description="Helical" evidence="6">
    <location>
        <begin position="147"/>
        <end position="171"/>
    </location>
</feature>
<evidence type="ECO:0000256" key="6">
    <source>
        <dbReference type="SAM" id="Phobius"/>
    </source>
</evidence>
<gene>
    <name evidence="7" type="ORF">SETIT_8G203400v2</name>
</gene>
<feature type="transmembrane region" description="Helical" evidence="6">
    <location>
        <begin position="35"/>
        <end position="58"/>
    </location>
</feature>
<name>A0A368S9S1_SETIT</name>
<keyword evidence="3 6" id="KW-0812">Transmembrane</keyword>
<feature type="transmembrane region" description="Helical" evidence="6">
    <location>
        <begin position="110"/>
        <end position="135"/>
    </location>
</feature>
<dbReference type="CDD" id="cd13132">
    <property type="entry name" value="MATE_eukaryotic"/>
    <property type="match status" value="1"/>
</dbReference>
<dbReference type="NCBIfam" id="TIGR00797">
    <property type="entry name" value="matE"/>
    <property type="match status" value="1"/>
</dbReference>
<reference evidence="7" key="2">
    <citation type="submission" date="2015-07" db="EMBL/GenBank/DDBJ databases">
        <authorList>
            <person name="Noorani M."/>
        </authorList>
    </citation>
    <scope>NUCLEOTIDE SEQUENCE</scope>
    <source>
        <strain evidence="7">Yugu1</strain>
    </source>
</reference>
<evidence type="ECO:0008006" key="8">
    <source>
        <dbReference type="Google" id="ProtNLM"/>
    </source>
</evidence>
<keyword evidence="5 6" id="KW-0472">Membrane</keyword>
<dbReference type="PANTHER" id="PTHR11206">
    <property type="entry name" value="MULTIDRUG RESISTANCE PROTEIN"/>
    <property type="match status" value="1"/>
</dbReference>
<feature type="transmembrane region" description="Helical" evidence="6">
    <location>
        <begin position="192"/>
        <end position="214"/>
    </location>
</feature>
<evidence type="ECO:0000256" key="2">
    <source>
        <dbReference type="ARBA" id="ARBA00010199"/>
    </source>
</evidence>
<reference evidence="7" key="1">
    <citation type="journal article" date="2012" name="Nat. Biotechnol.">
        <title>Reference genome sequence of the model plant Setaria.</title>
        <authorList>
            <person name="Bennetzen J.L."/>
            <person name="Schmutz J."/>
            <person name="Wang H."/>
            <person name="Percifield R."/>
            <person name="Hawkins J."/>
            <person name="Pontaroli A.C."/>
            <person name="Estep M."/>
            <person name="Feng L."/>
            <person name="Vaughn J.N."/>
            <person name="Grimwood J."/>
            <person name="Jenkins J."/>
            <person name="Barry K."/>
            <person name="Lindquist E."/>
            <person name="Hellsten U."/>
            <person name="Deshpande S."/>
            <person name="Wang X."/>
            <person name="Wu X."/>
            <person name="Mitros T."/>
            <person name="Triplett J."/>
            <person name="Yang X."/>
            <person name="Ye C.Y."/>
            <person name="Mauro-Herrera M."/>
            <person name="Wang L."/>
            <person name="Li P."/>
            <person name="Sharma M."/>
            <person name="Sharma R."/>
            <person name="Ronald P.C."/>
            <person name="Panaud O."/>
            <person name="Kellogg E.A."/>
            <person name="Brutnell T.P."/>
            <person name="Doust A.N."/>
            <person name="Tuskan G.A."/>
            <person name="Rokhsar D."/>
            <person name="Devos K.M."/>
        </authorList>
    </citation>
    <scope>NUCLEOTIDE SEQUENCE [LARGE SCALE GENOMIC DNA]</scope>
    <source>
        <strain evidence="7">Yugu1</strain>
    </source>
</reference>
<feature type="transmembrane region" description="Helical" evidence="6">
    <location>
        <begin position="291"/>
        <end position="316"/>
    </location>
</feature>
<feature type="transmembrane region" description="Helical" evidence="6">
    <location>
        <begin position="261"/>
        <end position="285"/>
    </location>
</feature>
<dbReference type="EMBL" id="CM003535">
    <property type="protein sequence ID" value="RCV39186.1"/>
    <property type="molecule type" value="Genomic_DNA"/>
</dbReference>
<sequence>MISNGAGRYMISLIPGLFASAVIQPITKFLQSQSLVYPLLLSSIATMVIHILLCYVMVFKTGFGYTGAALAVSISFWLNVAMLVGYVMFSSSCKETRTPLTIDTFKGVDTFLRLALPTALMICLELWSFELLILVSGLLPNPELETSVLSICLTSVTLISTVPFGVGAAASTRVANELGSGNPSGARSVVRIAMSITMTGAVIMSGTLLVARHLLGRAYSDEEEVISFVASMVPLVCITVVTDAVQGVLAGVARGCGWQHLAAYVNFGSFYLLGIPVAIVLSFVLRLGARGLWMGVVCGSLTQTTLMGAITFFINWPKMVCAVFSRMTPCNKLQLKQQNYQGYLNHFMFFCVFSPFFFSRCIALVYCCCRLRRPGKGRLVRSWRSPDHYWSRCTDPIFQVVVRHLLMPQHDLCHRVAGVVRLRADGDGRS</sequence>
<feature type="transmembrane region" description="Helical" evidence="6">
    <location>
        <begin position="6"/>
        <end position="23"/>
    </location>
</feature>
<dbReference type="InterPro" id="IPR045069">
    <property type="entry name" value="MATE_euk"/>
</dbReference>
<protein>
    <recommendedName>
        <fullName evidence="8">Protein DETOXIFICATION</fullName>
    </recommendedName>
</protein>
<comment type="similarity">
    <text evidence="2">Belongs to the multi antimicrobial extrusion (MATE) (TC 2.A.66.1) family.</text>
</comment>
<dbReference type="GO" id="GO:1990961">
    <property type="term" value="P:xenobiotic detoxification by transmembrane export across the plasma membrane"/>
    <property type="evidence" value="ECO:0007669"/>
    <property type="project" value="InterPro"/>
</dbReference>
<organism evidence="7">
    <name type="scientific">Setaria italica</name>
    <name type="common">Foxtail millet</name>
    <name type="synonym">Panicum italicum</name>
    <dbReference type="NCBI Taxonomy" id="4555"/>
    <lineage>
        <taxon>Eukaryota</taxon>
        <taxon>Viridiplantae</taxon>
        <taxon>Streptophyta</taxon>
        <taxon>Embryophyta</taxon>
        <taxon>Tracheophyta</taxon>
        <taxon>Spermatophyta</taxon>
        <taxon>Magnoliopsida</taxon>
        <taxon>Liliopsida</taxon>
        <taxon>Poales</taxon>
        <taxon>Poaceae</taxon>
        <taxon>PACMAD clade</taxon>
        <taxon>Panicoideae</taxon>
        <taxon>Panicodae</taxon>
        <taxon>Paniceae</taxon>
        <taxon>Cenchrinae</taxon>
        <taxon>Setaria</taxon>
    </lineage>
</organism>
<dbReference type="GO" id="GO:0015297">
    <property type="term" value="F:antiporter activity"/>
    <property type="evidence" value="ECO:0007669"/>
    <property type="project" value="InterPro"/>
</dbReference>
<accession>A0A368S9S1</accession>
<feature type="transmembrane region" description="Helical" evidence="6">
    <location>
        <begin position="64"/>
        <end position="89"/>
    </location>
</feature>
<evidence type="ECO:0000256" key="3">
    <source>
        <dbReference type="ARBA" id="ARBA00022692"/>
    </source>
</evidence>
<dbReference type="GO" id="GO:0016020">
    <property type="term" value="C:membrane"/>
    <property type="evidence" value="ECO:0007669"/>
    <property type="project" value="UniProtKB-SubCell"/>
</dbReference>